<evidence type="ECO:0008006" key="4">
    <source>
        <dbReference type="Google" id="ProtNLM"/>
    </source>
</evidence>
<reference evidence="2 3" key="1">
    <citation type="journal article" date="2019" name="Plant Biotechnol. J.">
        <title>The red bayberry genome and genetic basis of sex determination.</title>
        <authorList>
            <person name="Jia H.M."/>
            <person name="Jia H.J."/>
            <person name="Cai Q.L."/>
            <person name="Wang Y."/>
            <person name="Zhao H.B."/>
            <person name="Yang W.F."/>
            <person name="Wang G.Y."/>
            <person name="Li Y.H."/>
            <person name="Zhan D.L."/>
            <person name="Shen Y.T."/>
            <person name="Niu Q.F."/>
            <person name="Chang L."/>
            <person name="Qiu J."/>
            <person name="Zhao L."/>
            <person name="Xie H.B."/>
            <person name="Fu W.Y."/>
            <person name="Jin J."/>
            <person name="Li X.W."/>
            <person name="Jiao Y."/>
            <person name="Zhou C.C."/>
            <person name="Tu T."/>
            <person name="Chai C.Y."/>
            <person name="Gao J.L."/>
            <person name="Fan L.J."/>
            <person name="van de Weg E."/>
            <person name="Wang J.Y."/>
            <person name="Gao Z.S."/>
        </authorList>
    </citation>
    <scope>NUCLEOTIDE SEQUENCE [LARGE SCALE GENOMIC DNA]</scope>
    <source>
        <tissue evidence="2">Leaves</tissue>
    </source>
</reference>
<gene>
    <name evidence="2" type="ORF">CJ030_MR2G024049</name>
</gene>
<dbReference type="AlphaFoldDB" id="A0A6A1W8R7"/>
<feature type="chain" id="PRO_5025535698" description="Transmembrane protein" evidence="1">
    <location>
        <begin position="30"/>
        <end position="99"/>
    </location>
</feature>
<accession>A0A6A1W8R7</accession>
<dbReference type="Proteomes" id="UP000516437">
    <property type="component" value="Chromosome 2"/>
</dbReference>
<organism evidence="2 3">
    <name type="scientific">Morella rubra</name>
    <name type="common">Chinese bayberry</name>
    <dbReference type="NCBI Taxonomy" id="262757"/>
    <lineage>
        <taxon>Eukaryota</taxon>
        <taxon>Viridiplantae</taxon>
        <taxon>Streptophyta</taxon>
        <taxon>Embryophyta</taxon>
        <taxon>Tracheophyta</taxon>
        <taxon>Spermatophyta</taxon>
        <taxon>Magnoliopsida</taxon>
        <taxon>eudicotyledons</taxon>
        <taxon>Gunneridae</taxon>
        <taxon>Pentapetalae</taxon>
        <taxon>rosids</taxon>
        <taxon>fabids</taxon>
        <taxon>Fagales</taxon>
        <taxon>Myricaceae</taxon>
        <taxon>Morella</taxon>
    </lineage>
</organism>
<feature type="signal peptide" evidence="1">
    <location>
        <begin position="1"/>
        <end position="29"/>
    </location>
</feature>
<dbReference type="EMBL" id="RXIC02000020">
    <property type="protein sequence ID" value="KAB1221642.1"/>
    <property type="molecule type" value="Genomic_DNA"/>
</dbReference>
<evidence type="ECO:0000256" key="1">
    <source>
        <dbReference type="SAM" id="SignalP"/>
    </source>
</evidence>
<dbReference type="PROSITE" id="PS51257">
    <property type="entry name" value="PROKAR_LIPOPROTEIN"/>
    <property type="match status" value="1"/>
</dbReference>
<proteinExistence type="predicted"/>
<comment type="caution">
    <text evidence="2">The sequence shown here is derived from an EMBL/GenBank/DDBJ whole genome shotgun (WGS) entry which is preliminary data.</text>
</comment>
<sequence>MVKKKKLVIALAWLLVMACAILSANPTAAAPLHKFEHIIRPQAGIHSPRSSFFLSVLTTCITAPSDFLKVVAAAGSFGSQQSAAEQHVVARDVLALDAS</sequence>
<name>A0A6A1W8R7_9ROSI</name>
<keyword evidence="1" id="KW-0732">Signal</keyword>
<evidence type="ECO:0000313" key="2">
    <source>
        <dbReference type="EMBL" id="KAB1221642.1"/>
    </source>
</evidence>
<keyword evidence="3" id="KW-1185">Reference proteome</keyword>
<evidence type="ECO:0000313" key="3">
    <source>
        <dbReference type="Proteomes" id="UP000516437"/>
    </source>
</evidence>
<protein>
    <recommendedName>
        <fullName evidence="4">Transmembrane protein</fullName>
    </recommendedName>
</protein>